<dbReference type="Proteomes" id="UP000069705">
    <property type="component" value="Unassembled WGS sequence"/>
</dbReference>
<name>A0A100WNB3_MYCFO</name>
<evidence type="ECO:0000256" key="1">
    <source>
        <dbReference type="SAM" id="MobiDB-lite"/>
    </source>
</evidence>
<evidence type="ECO:0000313" key="2">
    <source>
        <dbReference type="EMBL" id="GAT01219.1"/>
    </source>
</evidence>
<evidence type="ECO:0000313" key="3">
    <source>
        <dbReference type="Proteomes" id="UP000069705"/>
    </source>
</evidence>
<reference evidence="3" key="2">
    <citation type="submission" date="2016-02" db="EMBL/GenBank/DDBJ databases">
        <title>Draft genome sequence of five rapidly growing Mycobacterium species.</title>
        <authorList>
            <person name="Katahira K."/>
            <person name="Gotou Y."/>
            <person name="Iida K."/>
            <person name="Ogura Y."/>
            <person name="Hayashi T."/>
        </authorList>
    </citation>
    <scope>NUCLEOTIDE SEQUENCE [LARGE SCALE GENOMIC DNA]</scope>
    <source>
        <strain evidence="3">JCM6368</strain>
    </source>
</reference>
<gene>
    <name evidence="2" type="ORF">RMCFA_1333</name>
</gene>
<dbReference type="AlphaFoldDB" id="A0A100WNB3"/>
<reference evidence="2 3" key="1">
    <citation type="journal article" date="2016" name="Genome Announc.">
        <title>Draft Genome Sequences of Five Rapidly Growing Mycobacterium Species, M. thermoresistibile, M. fortuitum subsp. acetamidolyticum, M. canariasense, M. brisbanense, and M. novocastrense.</title>
        <authorList>
            <person name="Katahira K."/>
            <person name="Ogura Y."/>
            <person name="Gotoh Y."/>
            <person name="Hayashi T."/>
        </authorList>
    </citation>
    <scope>NUCLEOTIDE SEQUENCE [LARGE SCALE GENOMIC DNA]</scope>
    <source>
        <strain evidence="2 3">JCM6368</strain>
    </source>
</reference>
<organism evidence="2 3">
    <name type="scientific">Mycolicibacterium fortuitum subsp. acetamidolyticum</name>
    <dbReference type="NCBI Taxonomy" id="144550"/>
    <lineage>
        <taxon>Bacteria</taxon>
        <taxon>Bacillati</taxon>
        <taxon>Actinomycetota</taxon>
        <taxon>Actinomycetes</taxon>
        <taxon>Mycobacteriales</taxon>
        <taxon>Mycobacteriaceae</taxon>
        <taxon>Mycolicibacterium</taxon>
    </lineage>
</organism>
<feature type="region of interest" description="Disordered" evidence="1">
    <location>
        <begin position="16"/>
        <end position="44"/>
    </location>
</feature>
<protein>
    <submittedName>
        <fullName evidence="2">Uncharacterized protein</fullName>
    </submittedName>
</protein>
<proteinExistence type="predicted"/>
<sequence length="80" mass="8858">MDGRVCLGDMPFALISRPQLADNQPNPKPRQRTSRQADPRDAPALAATARTALTLLWRERVSWLDRPAPTPDAPTLLAGW</sequence>
<comment type="caution">
    <text evidence="2">The sequence shown here is derived from an EMBL/GenBank/DDBJ whole genome shotgun (WGS) entry which is preliminary data.</text>
</comment>
<dbReference type="EMBL" id="BCSZ01000012">
    <property type="protein sequence ID" value="GAT01219.1"/>
    <property type="molecule type" value="Genomic_DNA"/>
</dbReference>
<accession>A0A100WNB3</accession>